<evidence type="ECO:0000256" key="2">
    <source>
        <dbReference type="ARBA" id="ARBA00022649"/>
    </source>
</evidence>
<keyword evidence="4" id="KW-0479">Metal-binding</keyword>
<organism evidence="9 10">
    <name type="scientific">Duganella aquatilis</name>
    <dbReference type="NCBI Taxonomy" id="2666082"/>
    <lineage>
        <taxon>Bacteria</taxon>
        <taxon>Pseudomonadati</taxon>
        <taxon>Pseudomonadota</taxon>
        <taxon>Betaproteobacteria</taxon>
        <taxon>Burkholderiales</taxon>
        <taxon>Oxalobacteraceae</taxon>
        <taxon>Telluria group</taxon>
        <taxon>Duganella</taxon>
    </lineage>
</organism>
<evidence type="ECO:0000256" key="5">
    <source>
        <dbReference type="ARBA" id="ARBA00022801"/>
    </source>
</evidence>
<reference evidence="9 10" key="1">
    <citation type="submission" date="2019-11" db="EMBL/GenBank/DDBJ databases">
        <title>Novel species isolated from a subtropical stream in China.</title>
        <authorList>
            <person name="Lu H."/>
        </authorList>
    </citation>
    <scope>NUCLEOTIDE SEQUENCE [LARGE SCALE GENOMIC DNA]</scope>
    <source>
        <strain evidence="9 10">FT26W</strain>
    </source>
</reference>
<evidence type="ECO:0000256" key="1">
    <source>
        <dbReference type="ARBA" id="ARBA00001946"/>
    </source>
</evidence>
<evidence type="ECO:0000256" key="3">
    <source>
        <dbReference type="ARBA" id="ARBA00022722"/>
    </source>
</evidence>
<name>A0A844CZA6_9BURK</name>
<evidence type="ECO:0000256" key="4">
    <source>
        <dbReference type="ARBA" id="ARBA00022723"/>
    </source>
</evidence>
<comment type="similarity">
    <text evidence="7">Belongs to the PINc/VapC protein family.</text>
</comment>
<keyword evidence="3" id="KW-0540">Nuclease</keyword>
<evidence type="ECO:0000259" key="8">
    <source>
        <dbReference type="Pfam" id="PF01850"/>
    </source>
</evidence>
<sequence>MKAALFDTNILIDAISGYPEAFAEFGCWQRTAISAITLIELYAGVALKDKQEIASVLASVGFEIIQIDATIINIAARIRSASVRRRAKIALPDAIILATAQARSLVVVTRNKKDFKGPNIRVPYELETVTTTRIINIRPPPLL</sequence>
<proteinExistence type="inferred from homology"/>
<protein>
    <submittedName>
        <fullName evidence="9">PIN domain-containing protein</fullName>
    </submittedName>
</protein>
<dbReference type="Gene3D" id="3.40.50.1010">
    <property type="entry name" value="5'-nuclease"/>
    <property type="match status" value="1"/>
</dbReference>
<evidence type="ECO:0000256" key="6">
    <source>
        <dbReference type="ARBA" id="ARBA00022842"/>
    </source>
</evidence>
<keyword evidence="10" id="KW-1185">Reference proteome</keyword>
<dbReference type="RefSeq" id="WP_154358257.1">
    <property type="nucleotide sequence ID" value="NZ_WKJL01000009.1"/>
</dbReference>
<accession>A0A844CZA6</accession>
<dbReference type="AlphaFoldDB" id="A0A844CZA6"/>
<keyword evidence="6" id="KW-0460">Magnesium</keyword>
<gene>
    <name evidence="9" type="ORF">GJ698_14110</name>
</gene>
<dbReference type="PANTHER" id="PTHR33653">
    <property type="entry name" value="RIBONUCLEASE VAPC2"/>
    <property type="match status" value="1"/>
</dbReference>
<comment type="caution">
    <text evidence="9">The sequence shown here is derived from an EMBL/GenBank/DDBJ whole genome shotgun (WGS) entry which is preliminary data.</text>
</comment>
<dbReference type="GO" id="GO:0016787">
    <property type="term" value="F:hydrolase activity"/>
    <property type="evidence" value="ECO:0007669"/>
    <property type="project" value="UniProtKB-KW"/>
</dbReference>
<dbReference type="GO" id="GO:0046872">
    <property type="term" value="F:metal ion binding"/>
    <property type="evidence" value="ECO:0007669"/>
    <property type="project" value="UniProtKB-KW"/>
</dbReference>
<keyword evidence="5" id="KW-0378">Hydrolase</keyword>
<dbReference type="InterPro" id="IPR002716">
    <property type="entry name" value="PIN_dom"/>
</dbReference>
<dbReference type="SUPFAM" id="SSF88723">
    <property type="entry name" value="PIN domain-like"/>
    <property type="match status" value="1"/>
</dbReference>
<feature type="domain" description="PIN" evidence="8">
    <location>
        <begin position="5"/>
        <end position="115"/>
    </location>
</feature>
<dbReference type="EMBL" id="WKJL01000009">
    <property type="protein sequence ID" value="MRW85218.1"/>
    <property type="molecule type" value="Genomic_DNA"/>
</dbReference>
<comment type="cofactor">
    <cofactor evidence="1">
        <name>Mg(2+)</name>
        <dbReference type="ChEBI" id="CHEBI:18420"/>
    </cofactor>
</comment>
<dbReference type="Proteomes" id="UP000439986">
    <property type="component" value="Unassembled WGS sequence"/>
</dbReference>
<keyword evidence="2" id="KW-1277">Toxin-antitoxin system</keyword>
<dbReference type="InterPro" id="IPR029060">
    <property type="entry name" value="PIN-like_dom_sf"/>
</dbReference>
<dbReference type="PANTHER" id="PTHR33653:SF1">
    <property type="entry name" value="RIBONUCLEASE VAPC2"/>
    <property type="match status" value="1"/>
</dbReference>
<dbReference type="InterPro" id="IPR050556">
    <property type="entry name" value="Type_II_TA_system_RNase"/>
</dbReference>
<dbReference type="Pfam" id="PF01850">
    <property type="entry name" value="PIN"/>
    <property type="match status" value="1"/>
</dbReference>
<dbReference type="GO" id="GO:0004518">
    <property type="term" value="F:nuclease activity"/>
    <property type="evidence" value="ECO:0007669"/>
    <property type="project" value="UniProtKB-KW"/>
</dbReference>
<evidence type="ECO:0000313" key="10">
    <source>
        <dbReference type="Proteomes" id="UP000439986"/>
    </source>
</evidence>
<evidence type="ECO:0000256" key="7">
    <source>
        <dbReference type="ARBA" id="ARBA00038093"/>
    </source>
</evidence>
<evidence type="ECO:0000313" key="9">
    <source>
        <dbReference type="EMBL" id="MRW85218.1"/>
    </source>
</evidence>